<dbReference type="SMART" id="SM00382">
    <property type="entry name" value="AAA"/>
    <property type="match status" value="2"/>
</dbReference>
<dbReference type="InterPro" id="IPR050095">
    <property type="entry name" value="ECF_ABC_transporter_ATP-bd"/>
</dbReference>
<keyword evidence="5" id="KW-0547">Nucleotide-binding</keyword>
<dbReference type="SUPFAM" id="SSF52540">
    <property type="entry name" value="P-loop containing nucleoside triphosphate hydrolases"/>
    <property type="match status" value="2"/>
</dbReference>
<evidence type="ECO:0000313" key="11">
    <source>
        <dbReference type="EMBL" id="SHI79909.1"/>
    </source>
</evidence>
<keyword evidence="12" id="KW-1185">Reference proteome</keyword>
<dbReference type="EMBL" id="FQZT01000002">
    <property type="protein sequence ID" value="SHI79909.1"/>
    <property type="molecule type" value="Genomic_DNA"/>
</dbReference>
<dbReference type="InterPro" id="IPR027417">
    <property type="entry name" value="P-loop_NTPase"/>
</dbReference>
<evidence type="ECO:0000256" key="8">
    <source>
        <dbReference type="ARBA" id="ARBA00023136"/>
    </source>
</evidence>
<evidence type="ECO:0000256" key="2">
    <source>
        <dbReference type="ARBA" id="ARBA00005417"/>
    </source>
</evidence>
<dbReference type="AlphaFoldDB" id="A0A1M6E3F1"/>
<dbReference type="Pfam" id="PF00005">
    <property type="entry name" value="ABC_tran"/>
    <property type="match status" value="2"/>
</dbReference>
<evidence type="ECO:0000259" key="10">
    <source>
        <dbReference type="PROSITE" id="PS50893"/>
    </source>
</evidence>
<dbReference type="PROSITE" id="PS00211">
    <property type="entry name" value="ABC_TRANSPORTER_1"/>
    <property type="match status" value="2"/>
</dbReference>
<sequence length="605" mass="67773">MHDLKRQPPIDFDGPTQIEICDLHYSYPGGLQALNGINLRVAEGDRIALVGQNGSGKSTLINHLNGLLPVQQGELRYKGKPLAGEHLLQARLEIGVLFQDPDDQLFCSALYDDVCFGPLNQGMELGSLEPLVRQSLASVGLEELIYKPSHHLSYGQKKRAALACLLAMKPQVLILDEPTANLDSLQENMLVELLRHYRGTLICITHDLLFAFELCQRAIVLDKGQVHHDYRMDDLVADPPSMREHGLDFSFRLCGVKSSAAVALETKQDLPTPQVEQSTISNPLELVALDHYRYRYSDGTLALRDVDFSLQAGESVAIVGENGAGKTTMLNCLLGIFSGEGGHRFAGAELTKKQRRLLWRKVGMVFQDPADQLFCASCAEEVGFGPKQLGLPKDEVKRRVDDALKRVKLDGYQQRVPLHLSGGERKRLAIAAVLSMQPELLILDEPSAGLDPQGEELLLEILRELPQGKLLVSHDPFLVAELTSRTLVMHRGKVLADYSTAEFLADQQQNALSLLAPGYKRACERQVLELQHRHEHAHLHRHYHEHPHRHGDIAHSHPHEHEHDHDHVYTHSHIDGDAEHSHSDSLRYHEHSHPGHENEEHDHLH</sequence>
<feature type="compositionally biased region" description="Basic and acidic residues" evidence="9">
    <location>
        <begin position="550"/>
        <end position="605"/>
    </location>
</feature>
<keyword evidence="7" id="KW-1278">Translocase</keyword>
<name>A0A1M6E3F1_MALRU</name>
<dbReference type="InterPro" id="IPR003439">
    <property type="entry name" value="ABC_transporter-like_ATP-bd"/>
</dbReference>
<dbReference type="GO" id="GO:0042626">
    <property type="term" value="F:ATPase-coupled transmembrane transporter activity"/>
    <property type="evidence" value="ECO:0007669"/>
    <property type="project" value="TreeGrafter"/>
</dbReference>
<gene>
    <name evidence="11" type="ORF">SAMN02745165_00918</name>
</gene>
<dbReference type="GO" id="GO:0005524">
    <property type="term" value="F:ATP binding"/>
    <property type="evidence" value="ECO:0007669"/>
    <property type="project" value="UniProtKB-KW"/>
</dbReference>
<evidence type="ECO:0000256" key="5">
    <source>
        <dbReference type="ARBA" id="ARBA00022741"/>
    </source>
</evidence>
<keyword evidence="8" id="KW-0472">Membrane</keyword>
<feature type="region of interest" description="Disordered" evidence="9">
    <location>
        <begin position="536"/>
        <end position="605"/>
    </location>
</feature>
<accession>A0A1M6E3F1</accession>
<evidence type="ECO:0000313" key="12">
    <source>
        <dbReference type="Proteomes" id="UP000184171"/>
    </source>
</evidence>
<feature type="compositionally biased region" description="Basic residues" evidence="9">
    <location>
        <begin position="536"/>
        <end position="549"/>
    </location>
</feature>
<evidence type="ECO:0000256" key="6">
    <source>
        <dbReference type="ARBA" id="ARBA00022840"/>
    </source>
</evidence>
<reference evidence="11 12" key="1">
    <citation type="submission" date="2016-11" db="EMBL/GenBank/DDBJ databases">
        <authorList>
            <person name="Jaros S."/>
            <person name="Januszkiewicz K."/>
            <person name="Wedrychowicz H."/>
        </authorList>
    </citation>
    <scope>NUCLEOTIDE SEQUENCE [LARGE SCALE GENOMIC DNA]</scope>
    <source>
        <strain evidence="11 12">DSM 5091</strain>
    </source>
</reference>
<feature type="domain" description="ABC transporter" evidence="10">
    <location>
        <begin position="286"/>
        <end position="516"/>
    </location>
</feature>
<dbReference type="STRING" id="1122189.SAMN02745165_00918"/>
<dbReference type="PANTHER" id="PTHR43553">
    <property type="entry name" value="HEAVY METAL TRANSPORTER"/>
    <property type="match status" value="1"/>
</dbReference>
<comment type="similarity">
    <text evidence="2">Belongs to the ABC transporter superfamily.</text>
</comment>
<evidence type="ECO:0000256" key="1">
    <source>
        <dbReference type="ARBA" id="ARBA00004236"/>
    </source>
</evidence>
<evidence type="ECO:0000256" key="9">
    <source>
        <dbReference type="SAM" id="MobiDB-lite"/>
    </source>
</evidence>
<dbReference type="NCBIfam" id="NF010167">
    <property type="entry name" value="PRK13648.1"/>
    <property type="match status" value="2"/>
</dbReference>
<evidence type="ECO:0000256" key="3">
    <source>
        <dbReference type="ARBA" id="ARBA00022448"/>
    </source>
</evidence>
<keyword evidence="6 11" id="KW-0067">ATP-binding</keyword>
<dbReference type="InterPro" id="IPR017871">
    <property type="entry name" value="ABC_transporter-like_CS"/>
</dbReference>
<dbReference type="PANTHER" id="PTHR43553:SF24">
    <property type="entry name" value="ENERGY-COUPLING FACTOR TRANSPORTER ATP-BINDING PROTEIN ECFA1"/>
    <property type="match status" value="1"/>
</dbReference>
<dbReference type="InterPro" id="IPR015856">
    <property type="entry name" value="ABC_transpr_CbiO/EcfA_su"/>
</dbReference>
<dbReference type="GO" id="GO:0016887">
    <property type="term" value="F:ATP hydrolysis activity"/>
    <property type="evidence" value="ECO:0007669"/>
    <property type="project" value="InterPro"/>
</dbReference>
<keyword evidence="4" id="KW-1003">Cell membrane</keyword>
<proteinExistence type="inferred from homology"/>
<protein>
    <submittedName>
        <fullName evidence="11">Energy-coupling factor transport system ATP-binding protein</fullName>
    </submittedName>
</protein>
<keyword evidence="3" id="KW-0813">Transport</keyword>
<evidence type="ECO:0000256" key="4">
    <source>
        <dbReference type="ARBA" id="ARBA00022475"/>
    </source>
</evidence>
<dbReference type="PROSITE" id="PS50893">
    <property type="entry name" value="ABC_TRANSPORTER_2"/>
    <property type="match status" value="2"/>
</dbReference>
<dbReference type="Gene3D" id="3.40.50.300">
    <property type="entry name" value="P-loop containing nucleotide triphosphate hydrolases"/>
    <property type="match status" value="2"/>
</dbReference>
<organism evidence="11 12">
    <name type="scientific">Malonomonas rubra DSM 5091</name>
    <dbReference type="NCBI Taxonomy" id="1122189"/>
    <lineage>
        <taxon>Bacteria</taxon>
        <taxon>Pseudomonadati</taxon>
        <taxon>Thermodesulfobacteriota</taxon>
        <taxon>Desulfuromonadia</taxon>
        <taxon>Desulfuromonadales</taxon>
        <taxon>Geopsychrobacteraceae</taxon>
        <taxon>Malonomonas</taxon>
    </lineage>
</organism>
<dbReference type="RefSeq" id="WP_084091743.1">
    <property type="nucleotide sequence ID" value="NZ_FQZT01000002.1"/>
</dbReference>
<comment type="subcellular location">
    <subcellularLocation>
        <location evidence="1">Cell membrane</location>
    </subcellularLocation>
</comment>
<dbReference type="Proteomes" id="UP000184171">
    <property type="component" value="Unassembled WGS sequence"/>
</dbReference>
<dbReference type="OrthoDB" id="9782163at2"/>
<feature type="domain" description="ABC transporter" evidence="10">
    <location>
        <begin position="18"/>
        <end position="248"/>
    </location>
</feature>
<dbReference type="CDD" id="cd03225">
    <property type="entry name" value="ABC_cobalt_CbiO_domain1"/>
    <property type="match status" value="2"/>
</dbReference>
<evidence type="ECO:0000256" key="7">
    <source>
        <dbReference type="ARBA" id="ARBA00022967"/>
    </source>
</evidence>
<dbReference type="GO" id="GO:0043190">
    <property type="term" value="C:ATP-binding cassette (ABC) transporter complex"/>
    <property type="evidence" value="ECO:0007669"/>
    <property type="project" value="TreeGrafter"/>
</dbReference>
<dbReference type="FunFam" id="3.40.50.300:FF:000224">
    <property type="entry name" value="Energy-coupling factor transporter ATP-binding protein EcfA"/>
    <property type="match status" value="1"/>
</dbReference>
<dbReference type="InterPro" id="IPR003593">
    <property type="entry name" value="AAA+_ATPase"/>
</dbReference>